<feature type="compositionally biased region" description="Polar residues" evidence="1">
    <location>
        <begin position="7"/>
        <end position="26"/>
    </location>
</feature>
<comment type="caution">
    <text evidence="2">The sequence shown here is derived from an EMBL/GenBank/DDBJ whole genome shotgun (WGS) entry which is preliminary data.</text>
</comment>
<feature type="compositionally biased region" description="Polar residues" evidence="1">
    <location>
        <begin position="158"/>
        <end position="172"/>
    </location>
</feature>
<reference evidence="2" key="1">
    <citation type="submission" date="2023-11" db="EMBL/GenBank/DDBJ databases">
        <authorList>
            <person name="Alioto T."/>
            <person name="Alioto T."/>
            <person name="Gomez Garrido J."/>
        </authorList>
    </citation>
    <scope>NUCLEOTIDE SEQUENCE</scope>
</reference>
<accession>A0AAI8W147</accession>
<dbReference type="EMBL" id="CAVMBE010000001">
    <property type="protein sequence ID" value="CAK3767827.1"/>
    <property type="molecule type" value="Genomic_DNA"/>
</dbReference>
<feature type="compositionally biased region" description="Basic and acidic residues" evidence="1">
    <location>
        <begin position="49"/>
        <end position="68"/>
    </location>
</feature>
<keyword evidence="3" id="KW-1185">Reference proteome</keyword>
<protein>
    <submittedName>
        <fullName evidence="2">Uncharacterized protein</fullName>
    </submittedName>
</protein>
<name>A0AAI8W147_9PEZI</name>
<evidence type="ECO:0000313" key="3">
    <source>
        <dbReference type="Proteomes" id="UP001296104"/>
    </source>
</evidence>
<dbReference type="Proteomes" id="UP001296104">
    <property type="component" value="Unassembled WGS sequence"/>
</dbReference>
<dbReference type="AlphaFoldDB" id="A0AAI8W147"/>
<feature type="region of interest" description="Disordered" evidence="1">
    <location>
        <begin position="150"/>
        <end position="175"/>
    </location>
</feature>
<organism evidence="2 3">
    <name type="scientific">Lecanosticta acicola</name>
    <dbReference type="NCBI Taxonomy" id="111012"/>
    <lineage>
        <taxon>Eukaryota</taxon>
        <taxon>Fungi</taxon>
        <taxon>Dikarya</taxon>
        <taxon>Ascomycota</taxon>
        <taxon>Pezizomycotina</taxon>
        <taxon>Dothideomycetes</taxon>
        <taxon>Dothideomycetidae</taxon>
        <taxon>Mycosphaerellales</taxon>
        <taxon>Mycosphaerellaceae</taxon>
        <taxon>Lecanosticta</taxon>
    </lineage>
</organism>
<sequence length="286" mass="31773">MAHFSRGLSSSAHAPSDTQDGSSAPLRNQREPRTSVFAQPPHSSNPPGPEHRDVGSGYSGDRHDHQEQPSEQSSAAPRTYSPFSELHVSRRDNGRASETSFTNDGDLSLNAVRNRQKATKITSIEDWQITCQDQQDRIKDLETRIARLQEATGPGRIQDSNAQGQEDGSTNGRPAAVSENASLMHHRKAKMNAQKEAARESLYESPLSTAGKVEELAVELKRYTWGRSGHVPVQIAELKAERCSVRHETLLRLIRDQKRLEYLKGQVETAISDREGLVNDLMDSEE</sequence>
<proteinExistence type="predicted"/>
<gene>
    <name evidence="2" type="ORF">LECACI_7A000389</name>
</gene>
<evidence type="ECO:0000256" key="1">
    <source>
        <dbReference type="SAM" id="MobiDB-lite"/>
    </source>
</evidence>
<feature type="region of interest" description="Disordered" evidence="1">
    <location>
        <begin position="1"/>
        <end position="111"/>
    </location>
</feature>
<feature type="compositionally biased region" description="Polar residues" evidence="1">
    <location>
        <begin position="96"/>
        <end position="105"/>
    </location>
</feature>
<evidence type="ECO:0000313" key="2">
    <source>
        <dbReference type="EMBL" id="CAK3767827.1"/>
    </source>
</evidence>